<evidence type="ECO:0000256" key="6">
    <source>
        <dbReference type="ARBA" id="ARBA00022692"/>
    </source>
</evidence>
<dbReference type="SUPFAM" id="SSF57850">
    <property type="entry name" value="RING/U-box"/>
    <property type="match status" value="1"/>
</dbReference>
<protein>
    <recommendedName>
        <fullName evidence="4">RING-type E3 ubiquitin transferase</fullName>
        <ecNumber evidence="4">2.3.2.27</ecNumber>
    </recommendedName>
</protein>
<dbReference type="GO" id="GO:0061630">
    <property type="term" value="F:ubiquitin protein ligase activity"/>
    <property type="evidence" value="ECO:0007669"/>
    <property type="project" value="UniProtKB-EC"/>
</dbReference>
<dbReference type="PROSITE" id="PS50089">
    <property type="entry name" value="ZF_RING_2"/>
    <property type="match status" value="1"/>
</dbReference>
<dbReference type="InterPro" id="IPR013083">
    <property type="entry name" value="Znf_RING/FYVE/PHD"/>
</dbReference>
<keyword evidence="18" id="KW-1185">Reference proteome</keyword>
<dbReference type="CDD" id="cd16461">
    <property type="entry name" value="RING-H2_EL5-like"/>
    <property type="match status" value="1"/>
</dbReference>
<feature type="transmembrane region" description="Helical" evidence="15">
    <location>
        <begin position="26"/>
        <end position="47"/>
    </location>
</feature>
<evidence type="ECO:0000256" key="5">
    <source>
        <dbReference type="ARBA" id="ARBA00022679"/>
    </source>
</evidence>
<dbReference type="Gene3D" id="3.30.40.10">
    <property type="entry name" value="Zinc/RING finger domain, C3HC4 (zinc finger)"/>
    <property type="match status" value="1"/>
</dbReference>
<evidence type="ECO:0000256" key="15">
    <source>
        <dbReference type="SAM" id="Phobius"/>
    </source>
</evidence>
<dbReference type="GO" id="GO:0008270">
    <property type="term" value="F:zinc ion binding"/>
    <property type="evidence" value="ECO:0007669"/>
    <property type="project" value="UniProtKB-KW"/>
</dbReference>
<evidence type="ECO:0000256" key="11">
    <source>
        <dbReference type="ARBA" id="ARBA00022989"/>
    </source>
</evidence>
<evidence type="ECO:0000256" key="7">
    <source>
        <dbReference type="ARBA" id="ARBA00022723"/>
    </source>
</evidence>
<evidence type="ECO:0000256" key="13">
    <source>
        <dbReference type="PROSITE-ProRule" id="PRU00175"/>
    </source>
</evidence>
<dbReference type="EC" id="2.3.2.27" evidence="4"/>
<keyword evidence="9" id="KW-0833">Ubl conjugation pathway</keyword>
<dbReference type="GO" id="GO:0016567">
    <property type="term" value="P:protein ubiquitination"/>
    <property type="evidence" value="ECO:0007669"/>
    <property type="project" value="InterPro"/>
</dbReference>
<dbReference type="FunFam" id="3.30.40.10:FF:000187">
    <property type="entry name" value="E3 ubiquitin-protein ligase ATL6"/>
    <property type="match status" value="1"/>
</dbReference>
<dbReference type="GO" id="GO:0016020">
    <property type="term" value="C:membrane"/>
    <property type="evidence" value="ECO:0007669"/>
    <property type="project" value="UniProtKB-SubCell"/>
</dbReference>
<dbReference type="PANTHER" id="PTHR46913:SF1">
    <property type="entry name" value="RING-H2 FINGER PROTEIN ATL16"/>
    <property type="match status" value="1"/>
</dbReference>
<evidence type="ECO:0000256" key="8">
    <source>
        <dbReference type="ARBA" id="ARBA00022771"/>
    </source>
</evidence>
<organism evidence="17 18">
    <name type="scientific">Ceratopteris richardii</name>
    <name type="common">Triangle waterfern</name>
    <dbReference type="NCBI Taxonomy" id="49495"/>
    <lineage>
        <taxon>Eukaryota</taxon>
        <taxon>Viridiplantae</taxon>
        <taxon>Streptophyta</taxon>
        <taxon>Embryophyta</taxon>
        <taxon>Tracheophyta</taxon>
        <taxon>Polypodiopsida</taxon>
        <taxon>Polypodiidae</taxon>
        <taxon>Polypodiales</taxon>
        <taxon>Pteridineae</taxon>
        <taxon>Pteridaceae</taxon>
        <taxon>Parkerioideae</taxon>
        <taxon>Ceratopteris</taxon>
    </lineage>
</organism>
<evidence type="ECO:0000256" key="3">
    <source>
        <dbReference type="ARBA" id="ARBA00004906"/>
    </source>
</evidence>
<dbReference type="Proteomes" id="UP000825935">
    <property type="component" value="Chromosome 22"/>
</dbReference>
<feature type="domain" description="RING-type" evidence="16">
    <location>
        <begin position="119"/>
        <end position="161"/>
    </location>
</feature>
<gene>
    <name evidence="17" type="ORF">KP509_22G061400</name>
</gene>
<evidence type="ECO:0000313" key="18">
    <source>
        <dbReference type="Proteomes" id="UP000825935"/>
    </source>
</evidence>
<comment type="catalytic activity">
    <reaction evidence="1">
        <text>S-ubiquitinyl-[E2 ubiquitin-conjugating enzyme]-L-cysteine + [acceptor protein]-L-lysine = [E2 ubiquitin-conjugating enzyme]-L-cysteine + N(6)-ubiquitinyl-[acceptor protein]-L-lysine.</text>
        <dbReference type="EC" id="2.3.2.27"/>
    </reaction>
</comment>
<dbReference type="SMART" id="SM00184">
    <property type="entry name" value="RING"/>
    <property type="match status" value="1"/>
</dbReference>
<proteinExistence type="predicted"/>
<sequence>MSGVQSPSLIAPPENVSARYVHLKSFFFPVLGIVFLLSALFVLLCAIRRRRPGYNYGSIIIRARTRHLIYPSSPPTTQPPRNAGLDPAAIAQIPTVLYKSAAARDPAGGDASIPLSLECAVCLGEFQDNQTLRVLPSCKHTFHMECIDMWLASHSTCPLCRIPLVFPSHLSNIDPKVQDVSISVEALQRTGVSGEVASSSAQFTFSMPNQFLRTQEPTSSTPPSVTSHRRGEHVQEFSMQNPTPQGPCPLRCACTRFPVRPDIMLSRQSCPSIVVQLNEASSSDATKY</sequence>
<evidence type="ECO:0000256" key="12">
    <source>
        <dbReference type="ARBA" id="ARBA00023136"/>
    </source>
</evidence>
<keyword evidence="5" id="KW-0808">Transferase</keyword>
<keyword evidence="12 15" id="KW-0472">Membrane</keyword>
<evidence type="ECO:0000256" key="2">
    <source>
        <dbReference type="ARBA" id="ARBA00004167"/>
    </source>
</evidence>
<keyword evidence="11 15" id="KW-1133">Transmembrane helix</keyword>
<feature type="compositionally biased region" description="Low complexity" evidence="14">
    <location>
        <begin position="217"/>
        <end position="226"/>
    </location>
</feature>
<evidence type="ECO:0000256" key="1">
    <source>
        <dbReference type="ARBA" id="ARBA00000900"/>
    </source>
</evidence>
<evidence type="ECO:0000256" key="10">
    <source>
        <dbReference type="ARBA" id="ARBA00022833"/>
    </source>
</evidence>
<keyword evidence="6 15" id="KW-0812">Transmembrane</keyword>
<dbReference type="EMBL" id="CM035427">
    <property type="protein sequence ID" value="KAH7307482.1"/>
    <property type="molecule type" value="Genomic_DNA"/>
</dbReference>
<dbReference type="InterPro" id="IPR044600">
    <property type="entry name" value="ATL1/ATL16-like"/>
</dbReference>
<dbReference type="InterPro" id="IPR001841">
    <property type="entry name" value="Znf_RING"/>
</dbReference>
<accession>A0A8T2S5S4</accession>
<dbReference type="Pfam" id="PF13639">
    <property type="entry name" value="zf-RING_2"/>
    <property type="match status" value="1"/>
</dbReference>
<comment type="caution">
    <text evidence="17">The sequence shown here is derived from an EMBL/GenBank/DDBJ whole genome shotgun (WGS) entry which is preliminary data.</text>
</comment>
<evidence type="ECO:0000256" key="14">
    <source>
        <dbReference type="SAM" id="MobiDB-lite"/>
    </source>
</evidence>
<feature type="region of interest" description="Disordered" evidence="14">
    <location>
        <begin position="213"/>
        <end position="243"/>
    </location>
</feature>
<keyword evidence="7" id="KW-0479">Metal-binding</keyword>
<dbReference type="AlphaFoldDB" id="A0A8T2S5S4"/>
<evidence type="ECO:0000256" key="4">
    <source>
        <dbReference type="ARBA" id="ARBA00012483"/>
    </source>
</evidence>
<evidence type="ECO:0000313" key="17">
    <source>
        <dbReference type="EMBL" id="KAH7307482.1"/>
    </source>
</evidence>
<dbReference type="OrthoDB" id="8062037at2759"/>
<evidence type="ECO:0000256" key="9">
    <source>
        <dbReference type="ARBA" id="ARBA00022786"/>
    </source>
</evidence>
<keyword evidence="8 13" id="KW-0863">Zinc-finger</keyword>
<evidence type="ECO:0000259" key="16">
    <source>
        <dbReference type="PROSITE" id="PS50089"/>
    </source>
</evidence>
<keyword evidence="10" id="KW-0862">Zinc</keyword>
<comment type="pathway">
    <text evidence="3">Protein modification; protein ubiquitination.</text>
</comment>
<comment type="subcellular location">
    <subcellularLocation>
        <location evidence="2">Membrane</location>
        <topology evidence="2">Single-pass membrane protein</topology>
    </subcellularLocation>
</comment>
<name>A0A8T2S5S4_CERRI</name>
<dbReference type="PANTHER" id="PTHR46913">
    <property type="entry name" value="RING-H2 FINGER PROTEIN ATL16"/>
    <property type="match status" value="1"/>
</dbReference>
<reference evidence="17" key="1">
    <citation type="submission" date="2021-08" db="EMBL/GenBank/DDBJ databases">
        <title>WGS assembly of Ceratopteris richardii.</title>
        <authorList>
            <person name="Marchant D.B."/>
            <person name="Chen G."/>
            <person name="Jenkins J."/>
            <person name="Shu S."/>
            <person name="Leebens-Mack J."/>
            <person name="Grimwood J."/>
            <person name="Schmutz J."/>
            <person name="Soltis P."/>
            <person name="Soltis D."/>
            <person name="Chen Z.-H."/>
        </authorList>
    </citation>
    <scope>NUCLEOTIDE SEQUENCE</scope>
    <source>
        <strain evidence="17">Whitten #5841</strain>
        <tissue evidence="17">Leaf</tissue>
    </source>
</reference>